<dbReference type="CDD" id="cd09274">
    <property type="entry name" value="RNase_HI_RT_Ty3"/>
    <property type="match status" value="1"/>
</dbReference>
<dbReference type="Proteomes" id="UP000595437">
    <property type="component" value="Chromosome 4"/>
</dbReference>
<evidence type="ECO:0000259" key="6">
    <source>
        <dbReference type="PROSITE" id="PS50994"/>
    </source>
</evidence>
<keyword evidence="3" id="KW-0378">Hydrolase</keyword>
<evidence type="ECO:0000256" key="1">
    <source>
        <dbReference type="ARBA" id="ARBA00012493"/>
    </source>
</evidence>
<feature type="domain" description="Integrase catalytic" evidence="6">
    <location>
        <begin position="1253"/>
        <end position="1405"/>
    </location>
</feature>
<keyword evidence="4" id="KW-0238">DNA-binding</keyword>
<dbReference type="GO" id="GO:0015074">
    <property type="term" value="P:DNA integration"/>
    <property type="evidence" value="ECO:0007669"/>
    <property type="project" value="InterPro"/>
</dbReference>
<dbReference type="Pfam" id="PF00665">
    <property type="entry name" value="rve"/>
    <property type="match status" value="1"/>
</dbReference>
<dbReference type="Gene3D" id="3.30.420.10">
    <property type="entry name" value="Ribonuclease H-like superfamily/Ribonuclease H"/>
    <property type="match status" value="1"/>
</dbReference>
<dbReference type="FunFam" id="3.30.420.10:FF:000063">
    <property type="entry name" value="Retrovirus-related Pol polyprotein from transposon 297-like Protein"/>
    <property type="match status" value="1"/>
</dbReference>
<reference evidence="8" key="1">
    <citation type="submission" date="2021-01" db="EMBL/GenBank/DDBJ databases">
        <title>Caligus Genome Assembly.</title>
        <authorList>
            <person name="Gallardo-Escarate C."/>
        </authorList>
    </citation>
    <scope>NUCLEOTIDE SEQUENCE [LARGE SCALE GENOMIC DNA]</scope>
</reference>
<dbReference type="GO" id="GO:0004519">
    <property type="term" value="F:endonuclease activity"/>
    <property type="evidence" value="ECO:0007669"/>
    <property type="project" value="UniProtKB-KW"/>
</dbReference>
<feature type="region of interest" description="Disordered" evidence="5">
    <location>
        <begin position="388"/>
        <end position="443"/>
    </location>
</feature>
<protein>
    <recommendedName>
        <fullName evidence="1">RNA-directed DNA polymerase</fullName>
        <ecNumber evidence="1">2.7.7.49</ecNumber>
    </recommendedName>
</protein>
<dbReference type="InterPro" id="IPR036875">
    <property type="entry name" value="Znf_CCHC_sf"/>
</dbReference>
<evidence type="ECO:0000256" key="2">
    <source>
        <dbReference type="ARBA" id="ARBA00022670"/>
    </source>
</evidence>
<accession>A0A7T8KE82</accession>
<feature type="region of interest" description="Disordered" evidence="5">
    <location>
        <begin position="1421"/>
        <end position="1444"/>
    </location>
</feature>
<evidence type="ECO:0000256" key="4">
    <source>
        <dbReference type="ARBA" id="ARBA00023125"/>
    </source>
</evidence>
<dbReference type="FunFam" id="3.10.10.10:FF:000003">
    <property type="entry name" value="Retrovirus-related Pol polyprotein from transposon 297-like Protein"/>
    <property type="match status" value="1"/>
</dbReference>
<keyword evidence="8" id="KW-1185">Reference proteome</keyword>
<dbReference type="Gene3D" id="1.10.340.70">
    <property type="match status" value="1"/>
</dbReference>
<feature type="compositionally biased region" description="Polar residues" evidence="5">
    <location>
        <begin position="388"/>
        <end position="406"/>
    </location>
</feature>
<dbReference type="GO" id="GO:0016787">
    <property type="term" value="F:hydrolase activity"/>
    <property type="evidence" value="ECO:0007669"/>
    <property type="project" value="UniProtKB-KW"/>
</dbReference>
<dbReference type="Pfam" id="PF17921">
    <property type="entry name" value="Integrase_H2C2"/>
    <property type="match status" value="1"/>
</dbReference>
<evidence type="ECO:0000256" key="3">
    <source>
        <dbReference type="ARBA" id="ARBA00022750"/>
    </source>
</evidence>
<dbReference type="FunFam" id="1.10.340.70:FF:000004">
    <property type="entry name" value="Retrovirus-related Pol polyprotein from transposon 297-like Protein"/>
    <property type="match status" value="1"/>
</dbReference>
<dbReference type="PANTHER" id="PTHR37984">
    <property type="entry name" value="PROTEIN CBG26694"/>
    <property type="match status" value="1"/>
</dbReference>
<dbReference type="CDD" id="cd01647">
    <property type="entry name" value="RT_LTR"/>
    <property type="match status" value="1"/>
</dbReference>
<dbReference type="InterPro" id="IPR001584">
    <property type="entry name" value="Integrase_cat-core"/>
</dbReference>
<dbReference type="SUPFAM" id="SSF57756">
    <property type="entry name" value="Retrovirus zinc finger-like domains"/>
    <property type="match status" value="1"/>
</dbReference>
<dbReference type="SUPFAM" id="SSF56672">
    <property type="entry name" value="DNA/RNA polymerases"/>
    <property type="match status" value="1"/>
</dbReference>
<dbReference type="EC" id="2.7.7.49" evidence="1"/>
<dbReference type="InterPro" id="IPR050951">
    <property type="entry name" value="Retrovirus_Pol_polyprotein"/>
</dbReference>
<gene>
    <name evidence="7" type="ORF">FKW44_006983</name>
</gene>
<evidence type="ECO:0000256" key="5">
    <source>
        <dbReference type="SAM" id="MobiDB-lite"/>
    </source>
</evidence>
<evidence type="ECO:0000313" key="7">
    <source>
        <dbReference type="EMBL" id="QQP54221.1"/>
    </source>
</evidence>
<dbReference type="InterPro" id="IPR043128">
    <property type="entry name" value="Rev_trsase/Diguanyl_cyclase"/>
</dbReference>
<evidence type="ECO:0000313" key="8">
    <source>
        <dbReference type="Proteomes" id="UP000595437"/>
    </source>
</evidence>
<dbReference type="InterPro" id="IPR012337">
    <property type="entry name" value="RNaseH-like_sf"/>
</dbReference>
<feature type="compositionally biased region" description="Basic and acidic residues" evidence="5">
    <location>
        <begin position="1429"/>
        <end position="1444"/>
    </location>
</feature>
<dbReference type="InterPro" id="IPR001878">
    <property type="entry name" value="Znf_CCHC"/>
</dbReference>
<feature type="region of interest" description="Disordered" evidence="5">
    <location>
        <begin position="165"/>
        <end position="205"/>
    </location>
</feature>
<dbReference type="Gene3D" id="3.30.70.270">
    <property type="match status" value="2"/>
</dbReference>
<dbReference type="GO" id="GO:0042575">
    <property type="term" value="C:DNA polymerase complex"/>
    <property type="evidence" value="ECO:0007669"/>
    <property type="project" value="UniProtKB-ARBA"/>
</dbReference>
<name>A0A7T8KE82_CALRO</name>
<keyword evidence="2" id="KW-0645">Protease</keyword>
<proteinExistence type="predicted"/>
<dbReference type="OrthoDB" id="6342757at2759"/>
<dbReference type="Pfam" id="PF00078">
    <property type="entry name" value="RVT_1"/>
    <property type="match status" value="1"/>
</dbReference>
<dbReference type="PANTHER" id="PTHR37984:SF9">
    <property type="entry name" value="INTEGRASE CATALYTIC DOMAIN-CONTAINING PROTEIN"/>
    <property type="match status" value="1"/>
</dbReference>
<dbReference type="SMART" id="SM00343">
    <property type="entry name" value="ZnF_C2HC"/>
    <property type="match status" value="2"/>
</dbReference>
<dbReference type="InterPro" id="IPR041588">
    <property type="entry name" value="Integrase_H2C2"/>
</dbReference>
<organism evidence="7 8">
    <name type="scientific">Caligus rogercresseyi</name>
    <name type="common">Sea louse</name>
    <dbReference type="NCBI Taxonomy" id="217165"/>
    <lineage>
        <taxon>Eukaryota</taxon>
        <taxon>Metazoa</taxon>
        <taxon>Ecdysozoa</taxon>
        <taxon>Arthropoda</taxon>
        <taxon>Crustacea</taxon>
        <taxon>Multicrustacea</taxon>
        <taxon>Hexanauplia</taxon>
        <taxon>Copepoda</taxon>
        <taxon>Siphonostomatoida</taxon>
        <taxon>Caligidae</taxon>
        <taxon>Caligus</taxon>
    </lineage>
</organism>
<dbReference type="Gene3D" id="4.10.60.10">
    <property type="entry name" value="Zinc finger, CCHC-type"/>
    <property type="match status" value="1"/>
</dbReference>
<dbReference type="FunFam" id="3.30.70.270:FF:000020">
    <property type="entry name" value="Transposon Tf2-6 polyprotein-like Protein"/>
    <property type="match status" value="1"/>
</dbReference>
<dbReference type="PROSITE" id="PS50994">
    <property type="entry name" value="INTEGRASE"/>
    <property type="match status" value="1"/>
</dbReference>
<dbReference type="SUPFAM" id="SSF53098">
    <property type="entry name" value="Ribonuclease H-like"/>
    <property type="match status" value="1"/>
</dbReference>
<dbReference type="Pfam" id="PF17919">
    <property type="entry name" value="RT_RNaseH_2"/>
    <property type="match status" value="1"/>
</dbReference>
<keyword evidence="3" id="KW-0064">Aspartyl protease</keyword>
<dbReference type="InterPro" id="IPR000477">
    <property type="entry name" value="RT_dom"/>
</dbReference>
<dbReference type="InterPro" id="IPR043502">
    <property type="entry name" value="DNA/RNA_pol_sf"/>
</dbReference>
<dbReference type="GO" id="GO:0003676">
    <property type="term" value="F:nucleic acid binding"/>
    <property type="evidence" value="ECO:0007669"/>
    <property type="project" value="InterPro"/>
</dbReference>
<dbReference type="GO" id="GO:0003964">
    <property type="term" value="F:RNA-directed DNA polymerase activity"/>
    <property type="evidence" value="ECO:0007669"/>
    <property type="project" value="UniProtKB-KW"/>
</dbReference>
<dbReference type="InterPro" id="IPR036397">
    <property type="entry name" value="RNaseH_sf"/>
</dbReference>
<dbReference type="Gene3D" id="3.10.10.10">
    <property type="entry name" value="HIV Type 1 Reverse Transcriptase, subunit A, domain 1"/>
    <property type="match status" value="1"/>
</dbReference>
<dbReference type="EMBL" id="CP045893">
    <property type="protein sequence ID" value="QQP54221.1"/>
    <property type="molecule type" value="Genomic_DNA"/>
</dbReference>
<sequence>MAHLKTLDENPVVTLQEEPSVKTVCTKDPATKKSTFETTTITGTKPYHRSYTMSPKQDEAISTANRSAGSLESIAKKHVSRLESAVKGFEKQPIAEDRIFAAEYEVGVVEKSLEKFRVAIEFVHAVNDLSEDEIQNEKYFLSYNSLELKTTGLVRLVFQAKRYRDEEQQRRREEGQRRRDEEQRRRDEEEKRRRGELEAAAEEQRREELHKAKLAQILPAHVTNANGNKDQARAPPKFMTTLKPDTLEIDATIAQFRNFRIQFDDYYTANRMELLPIREQRAHLRSCLSSKVQETIKHLLEDALDKHYSESLKVITTLLPKFSEYLVRLRLVGDSAELKNLPYEDVLASHIVANVSNKVLQKELLKMEEHDFKSVKAKCLAWEASDRNQSSMSQPGSISTNKISSYKQDKMQKVRSRSKSRSKFEKTGESTNARSDQSSKSKSCFKCGGIYHSRDDCPAKNARCIHCGIAGHFVKVCNKKARGQKRVETITVRTHHIERHGGRSSPLATVRISTDEINWSEVNFLPDTGTGECLANDALLENLGIEYDTTQKCIISAANGSSMECLGSVEIYFSYYGFKVQSTVHVTPDVSDFLLAKHTMEDLGMIPKSFPEPFACALERLSKPVHSHKVHFVEDPTPEEVLKAKEDLLKSNPTVFNIKTLKAMRGKPMHIHMIDVEEDKKPKPCLVARPIPFAFREAARKELDAMMEKGIIKPVNEPTEFISPFLVVPKPNGSVRLVVDYKGINKFIKRPIHPFPSVSDFATLDATYGYWQIPLERESQLLTTFLTPWGRYAYLRAPMGLASSGDEYCLRGDQALCEVPNKNKVVDDILLYAKTWDELQSTLKKVMDACKKYQITLSPTKVNIGSSVHYVGMIVSGDGIKADPGKIKAICDFPSPTNITDLRSFFDLVNQLGSFVPDLAHKAAPLRPLLSTKNVWQWLPEQQAAFEAVKKILVSPPILAHFDITLPTRILTDASRLNGLGYALMQDHGSEEEESWRLVQCGSRFLTDAETRYSVGQLEALAILYGIYSCRTYLLGLQHFDVITDHKSLQATANSTNLASIDDARMQRILEKLAGYNFTVKWVAGKSHLIADALSRSPVNDPPPQDIADIVYSQVVAKPDDPALIFIREAAAKDEFYRSIVEAIPKMCQKDVKSLPPHDKLRSLVKDWDDFSLSNSLIIIHGHRIFVPLAARKEVLHRLHIAHQGITRTRARARELYYWPGLSNEVQQMVQSCDQCQRFSSQQQKEPLLSDRLTSRPFENISADLFEYAAKHFLVVVDRYSGWPMVFPHKSSPKSSQAIANFKEVFNLFGIPVKLRTDGGRQFISAEFMEFCTSLGIEATPSTTHYPQSNGHAEAAVKAMKNLVKKNWVDGRLDEDGFDRSVLEWRNTPRTEDGIAPSQWLLGRLQRTYLPAHASVYDKTSKRRMMSAEGERRKNYDKKKEHYDTRSKNLKKFQVGQEVRLRHHVSGEWNRIGIIKAVRKNGRSYEIESDGSSLLRNRRSLRPSMRTTELFTENEDSDASQCIALSRARRNAKPPHRLGY</sequence>
<dbReference type="InterPro" id="IPR041577">
    <property type="entry name" value="RT_RNaseH_2"/>
</dbReference>
<dbReference type="GO" id="GO:0008270">
    <property type="term" value="F:zinc ion binding"/>
    <property type="evidence" value="ECO:0007669"/>
    <property type="project" value="InterPro"/>
</dbReference>